<name>A0A810MU89_9ACTN</name>
<dbReference type="KEGG" id="pry:Prubr_11650"/>
<accession>A0A810MU89</accession>
<proteinExistence type="predicted"/>
<sequence>MPTRISTAARNAAADGIVDLVDGGSGPGVIRVYTGSQPAGPGSAPTGTLLAQFTLSDPAFGTRRSGWPRWT</sequence>
<dbReference type="EMBL" id="AP023359">
    <property type="protein sequence ID" value="BCJ64144.1"/>
    <property type="molecule type" value="Genomic_DNA"/>
</dbReference>
<protein>
    <submittedName>
        <fullName evidence="1">Uncharacterized protein</fullName>
    </submittedName>
</protein>
<organism evidence="1 2">
    <name type="scientific">Polymorphospora rubra</name>
    <dbReference type="NCBI Taxonomy" id="338584"/>
    <lineage>
        <taxon>Bacteria</taxon>
        <taxon>Bacillati</taxon>
        <taxon>Actinomycetota</taxon>
        <taxon>Actinomycetes</taxon>
        <taxon>Micromonosporales</taxon>
        <taxon>Micromonosporaceae</taxon>
        <taxon>Polymorphospora</taxon>
    </lineage>
</organism>
<evidence type="ECO:0000313" key="2">
    <source>
        <dbReference type="Proteomes" id="UP000680866"/>
    </source>
</evidence>
<reference evidence="1" key="1">
    <citation type="submission" date="2020-08" db="EMBL/GenBank/DDBJ databases">
        <title>Whole genome shotgun sequence of Polymorphospora rubra NBRC 101157.</title>
        <authorList>
            <person name="Komaki H."/>
            <person name="Tamura T."/>
        </authorList>
    </citation>
    <scope>NUCLEOTIDE SEQUENCE</scope>
    <source>
        <strain evidence="1">NBRC 101157</strain>
    </source>
</reference>
<keyword evidence="2" id="KW-1185">Reference proteome</keyword>
<dbReference type="RefSeq" id="WP_212822306.1">
    <property type="nucleotide sequence ID" value="NZ_AP023359.1"/>
</dbReference>
<dbReference type="AlphaFoldDB" id="A0A810MU89"/>
<dbReference type="Proteomes" id="UP000680866">
    <property type="component" value="Chromosome"/>
</dbReference>
<gene>
    <name evidence="1" type="ORF">Prubr_11650</name>
</gene>
<evidence type="ECO:0000313" key="1">
    <source>
        <dbReference type="EMBL" id="BCJ64144.1"/>
    </source>
</evidence>